<sequence length="95" mass="11092">MALNVRLSDRARADIEEIAEYLEQNWSAKVKMDFLIGITDKMEAISEMPHMCRESANQPGVRECVVNKHIIIYYRIVDNRLINVLSIRNTRRNNS</sequence>
<dbReference type="InterPro" id="IPR035093">
    <property type="entry name" value="RelE/ParE_toxin_dom_sf"/>
</dbReference>
<dbReference type="EMBL" id="JAVDTI010000005">
    <property type="protein sequence ID" value="MDR6807694.1"/>
    <property type="molecule type" value="Genomic_DNA"/>
</dbReference>
<accession>A0ABU1R2P6</accession>
<dbReference type="Gene3D" id="3.30.2310.20">
    <property type="entry name" value="RelE-like"/>
    <property type="match status" value="1"/>
</dbReference>
<dbReference type="RefSeq" id="WP_409014486.1">
    <property type="nucleotide sequence ID" value="NZ_JAVDTI010000005.1"/>
</dbReference>
<dbReference type="Proteomes" id="UP001264980">
    <property type="component" value="Unassembled WGS sequence"/>
</dbReference>
<evidence type="ECO:0000256" key="1">
    <source>
        <dbReference type="ARBA" id="ARBA00022649"/>
    </source>
</evidence>
<keyword evidence="3" id="KW-1185">Reference proteome</keyword>
<comment type="caution">
    <text evidence="2">The sequence shown here is derived from an EMBL/GenBank/DDBJ whole genome shotgun (WGS) entry which is preliminary data.</text>
</comment>
<gene>
    <name evidence="2" type="ORF">J2W84_004748</name>
</gene>
<name>A0ABU1R2P6_9BACT</name>
<dbReference type="InterPro" id="IPR007712">
    <property type="entry name" value="RelE/ParE_toxin"/>
</dbReference>
<dbReference type="Pfam" id="PF05016">
    <property type="entry name" value="ParE_toxin"/>
    <property type="match status" value="1"/>
</dbReference>
<reference evidence="2 3" key="1">
    <citation type="submission" date="2023-07" db="EMBL/GenBank/DDBJ databases">
        <title>Sorghum-associated microbial communities from plants grown in Nebraska, USA.</title>
        <authorList>
            <person name="Schachtman D."/>
        </authorList>
    </citation>
    <scope>NUCLEOTIDE SEQUENCE [LARGE SCALE GENOMIC DNA]</scope>
    <source>
        <strain evidence="2 3">BE57</strain>
    </source>
</reference>
<evidence type="ECO:0000313" key="3">
    <source>
        <dbReference type="Proteomes" id="UP001264980"/>
    </source>
</evidence>
<keyword evidence="1" id="KW-1277">Toxin-antitoxin system</keyword>
<evidence type="ECO:0000313" key="2">
    <source>
        <dbReference type="EMBL" id="MDR6807694.1"/>
    </source>
</evidence>
<proteinExistence type="predicted"/>
<dbReference type="NCBIfam" id="TIGR02385">
    <property type="entry name" value="RelE_StbE"/>
    <property type="match status" value="1"/>
</dbReference>
<organism evidence="2 3">
    <name type="scientific">Dyadobacter fermentans</name>
    <dbReference type="NCBI Taxonomy" id="94254"/>
    <lineage>
        <taxon>Bacteria</taxon>
        <taxon>Pseudomonadati</taxon>
        <taxon>Bacteroidota</taxon>
        <taxon>Cytophagia</taxon>
        <taxon>Cytophagales</taxon>
        <taxon>Spirosomataceae</taxon>
        <taxon>Dyadobacter</taxon>
    </lineage>
</organism>
<protein>
    <submittedName>
        <fullName evidence="2">Addiction module RelE/StbE family toxin</fullName>
    </submittedName>
</protein>